<dbReference type="EMBL" id="UINC01005311">
    <property type="protein sequence ID" value="SVA20507.1"/>
    <property type="molecule type" value="Genomic_DNA"/>
</dbReference>
<feature type="domain" description="Dockerin" evidence="2">
    <location>
        <begin position="1131"/>
        <end position="1194"/>
    </location>
</feature>
<dbReference type="GO" id="GO:0004553">
    <property type="term" value="F:hydrolase activity, hydrolyzing O-glycosyl compounds"/>
    <property type="evidence" value="ECO:0007669"/>
    <property type="project" value="InterPro"/>
</dbReference>
<dbReference type="AlphaFoldDB" id="A0A381TZS1"/>
<dbReference type="Gene3D" id="1.10.1330.10">
    <property type="entry name" value="Dockerin domain"/>
    <property type="match status" value="1"/>
</dbReference>
<dbReference type="InterPro" id="IPR012600">
    <property type="entry name" value="Propeptide_C25"/>
</dbReference>
<dbReference type="InterPro" id="IPR038490">
    <property type="entry name" value="Gingipain_propep_sf"/>
</dbReference>
<keyword evidence="1" id="KW-0732">Signal</keyword>
<gene>
    <name evidence="3" type="ORF">METZ01_LOCUS73361</name>
</gene>
<dbReference type="Gene3D" id="3.40.50.1460">
    <property type="match status" value="1"/>
</dbReference>
<evidence type="ECO:0000256" key="1">
    <source>
        <dbReference type="ARBA" id="ARBA00022729"/>
    </source>
</evidence>
<dbReference type="Pfam" id="PF01364">
    <property type="entry name" value="Peptidase_C25"/>
    <property type="match status" value="1"/>
</dbReference>
<dbReference type="Gene3D" id="2.60.40.10">
    <property type="entry name" value="Immunoglobulins"/>
    <property type="match status" value="1"/>
</dbReference>
<dbReference type="Pfam" id="PF08126">
    <property type="entry name" value="Propeptide_C25"/>
    <property type="match status" value="1"/>
</dbReference>
<dbReference type="PROSITE" id="PS51766">
    <property type="entry name" value="DOCKERIN"/>
    <property type="match status" value="1"/>
</dbReference>
<name>A0A381TZS1_9ZZZZ</name>
<organism evidence="3">
    <name type="scientific">marine metagenome</name>
    <dbReference type="NCBI Taxonomy" id="408172"/>
    <lineage>
        <taxon>unclassified sequences</taxon>
        <taxon>metagenomes</taxon>
        <taxon>ecological metagenomes</taxon>
    </lineage>
</organism>
<dbReference type="Pfam" id="PF00404">
    <property type="entry name" value="Dockerin_1"/>
    <property type="match status" value="1"/>
</dbReference>
<proteinExistence type="predicted"/>
<dbReference type="SUPFAM" id="SSF63446">
    <property type="entry name" value="Type I dockerin domain"/>
    <property type="match status" value="1"/>
</dbReference>
<dbReference type="GO" id="GO:0006508">
    <property type="term" value="P:proteolysis"/>
    <property type="evidence" value="ECO:0007669"/>
    <property type="project" value="InterPro"/>
</dbReference>
<dbReference type="InterPro" id="IPR013783">
    <property type="entry name" value="Ig-like_fold"/>
</dbReference>
<dbReference type="GO" id="GO:0004197">
    <property type="term" value="F:cysteine-type endopeptidase activity"/>
    <property type="evidence" value="ECO:0007669"/>
    <property type="project" value="InterPro"/>
</dbReference>
<dbReference type="InterPro" id="IPR002105">
    <property type="entry name" value="Dockerin_1_rpt"/>
</dbReference>
<dbReference type="InterPro" id="IPR018247">
    <property type="entry name" value="EF_Hand_1_Ca_BS"/>
</dbReference>
<reference evidence="3" key="1">
    <citation type="submission" date="2018-05" db="EMBL/GenBank/DDBJ databases">
        <authorList>
            <person name="Lanie J.A."/>
            <person name="Ng W.-L."/>
            <person name="Kazmierczak K.M."/>
            <person name="Andrzejewski T.M."/>
            <person name="Davidsen T.M."/>
            <person name="Wayne K.J."/>
            <person name="Tettelin H."/>
            <person name="Glass J.I."/>
            <person name="Rusch D."/>
            <person name="Podicherti R."/>
            <person name="Tsui H.-C.T."/>
            <person name="Winkler M.E."/>
        </authorList>
    </citation>
    <scope>NUCLEOTIDE SEQUENCE</scope>
</reference>
<evidence type="ECO:0000313" key="3">
    <source>
        <dbReference type="EMBL" id="SVA20507.1"/>
    </source>
</evidence>
<dbReference type="InterPro" id="IPR036439">
    <property type="entry name" value="Dockerin_dom_sf"/>
</dbReference>
<dbReference type="GO" id="GO:0000272">
    <property type="term" value="P:polysaccharide catabolic process"/>
    <property type="evidence" value="ECO:0007669"/>
    <property type="project" value="InterPro"/>
</dbReference>
<dbReference type="InterPro" id="IPR001769">
    <property type="entry name" value="Gingipain"/>
</dbReference>
<dbReference type="InterPro" id="IPR029031">
    <property type="entry name" value="Gingipain_N_sf"/>
</dbReference>
<dbReference type="Gene3D" id="2.60.40.3800">
    <property type="match status" value="1"/>
</dbReference>
<evidence type="ECO:0000259" key="2">
    <source>
        <dbReference type="PROSITE" id="PS51766"/>
    </source>
</evidence>
<protein>
    <recommendedName>
        <fullName evidence="2">Dockerin domain-containing protein</fullName>
    </recommendedName>
</protein>
<dbReference type="InterPro" id="IPR016134">
    <property type="entry name" value="Dockerin_dom"/>
</dbReference>
<dbReference type="PROSITE" id="PS00018">
    <property type="entry name" value="EF_HAND_1"/>
    <property type="match status" value="1"/>
</dbReference>
<dbReference type="InterPro" id="IPR029030">
    <property type="entry name" value="Caspase-like_dom_sf"/>
</dbReference>
<accession>A0A381TZS1</accession>
<dbReference type="CDD" id="cd14256">
    <property type="entry name" value="Dockerin_I"/>
    <property type="match status" value="1"/>
</dbReference>
<dbReference type="SUPFAM" id="SSF52129">
    <property type="entry name" value="Caspase-like"/>
    <property type="match status" value="1"/>
</dbReference>
<dbReference type="Gene3D" id="3.40.50.10390">
    <property type="entry name" value="Gingipain r, domain 1"/>
    <property type="match status" value="1"/>
</dbReference>
<sequence>MIKLHFQLVFIAAVSLGLAAENPNPVTLGGFQAVSLNSSMKIQYEISEFELQQVDQDGKSYVKLNMENAGSISDPGDPYLPTVSTYYAVEPGKSFSVVVNIQEKEIIPNVDILPFESWEPNFTGKLVKGDSYVRNALYPENIATVSDPIVMRGLTMVQVSVTPFQYNPVTEELTVIQSVEVELVEEGVVEMPFIPAKRSRAFEPLYESLVVNYASLSRDEIEYQQPAILYVLPSNLTTTMMNQVEELMDWKHRVGYEVNYVNSSNVVNNRNNLKNYIDNAYENWDNPPVHVTIIGDAEGSYDIPTWTDSWSSYNGDGDHPYSTLEGNDQFPDLFLGRLSFDTSSDLQTIIGKTLNYESSPYLGENWFQRACLVGDPSSSGISCIITNEHIHELLDIAGFEEVNTVYNSPWASQMQAGITAGVSFFNYRGYWGVSGFSSSNVNNTSNGFMLPVATVITCGTGSFGSEEALSESFIRAGTASNPKGSVACIGTATLGTHTMFNNIVDMGFYYGALVEGIESAGAALMYGKMMLYKSYPSNPSNYCHIFSHWNNLMGESSLSMWSAYPEQITVDHPYALSKGTNYIDITVAKASGALEEAWVTILMDDEIFESGYTNANGFIRLPIPSSQTGVALVTVTKKNHYPYQSSFQIYDPGVSVNVSESTLTIDDDNFGESVGDGNGTANGGETLEISISATNFGSEDAENVYGVIASESGYVTIQSATVNYGAIPSGNTVGAPIPYVITLAEGLPEGANLDLIIYFNNNGGSTSSGMLNVSVSGNNLFATSVDVIGSSSDILTPGESSHFKIELNNSGAVNASAVTGTITCASPFIEIIDNTGTWSSVMSDGSSMNGSDYFEVFVSEETLPGAIVHFILNVETAQGYESNSIVEVQIGEPTINDPVGPDAHGYYIYDSGDIGYTLAPTYNWVEIDNRYGGIGSHLSSLNDSGNNNDDVETVDLPFTFKFYGQEYDQISICSNGWAAMGESTLQSFRNYQIPGVGGPSKMIAVFWDDLKVSSQGRVYTWYDEEEKRFYIQWSRVRTYQNNSTETFQLILLDPDYYTTPTGDGEFMMQYMDFNNTSYTSGSTNHGNYCTIGTEDHTMTMGLQYTFNNLYHPAAMELSDGTSLLFTTRGSNIRLKGDLNYDEKVDIYDILLLVDYNLGYEDHVNPFFGDINSDGLVNVMDMVALIRIVLGYTNS</sequence>